<feature type="transmembrane region" description="Helical" evidence="1">
    <location>
        <begin position="76"/>
        <end position="95"/>
    </location>
</feature>
<dbReference type="EMBL" id="CM004480">
    <property type="protein sequence ID" value="OCT67549.1"/>
    <property type="molecule type" value="Genomic_DNA"/>
</dbReference>
<proteinExistence type="predicted"/>
<dbReference type="AlphaFoldDB" id="A0A974H794"/>
<gene>
    <name evidence="2" type="ORF">XELAEV_18038847mg</name>
</gene>
<keyword evidence="1" id="KW-0812">Transmembrane</keyword>
<name>A0A974H794_XENLA</name>
<keyword evidence="1" id="KW-0472">Membrane</keyword>
<sequence length="97" mass="11293">MFLHRPLVTLANSCSCILCKVTNVVDLSIVIFYRKCFAVKCRKPAGNLLYSYRLFLSYVFLAFLLSIFRLPLCSSFVTFIHLQTNFIFLLLLFRLNV</sequence>
<keyword evidence="1" id="KW-1133">Transmembrane helix</keyword>
<protein>
    <submittedName>
        <fullName evidence="2">Uncharacterized protein</fullName>
    </submittedName>
</protein>
<dbReference type="Proteomes" id="UP000694892">
    <property type="component" value="Chromosome 8L"/>
</dbReference>
<evidence type="ECO:0000313" key="3">
    <source>
        <dbReference type="Proteomes" id="UP000694892"/>
    </source>
</evidence>
<evidence type="ECO:0000313" key="2">
    <source>
        <dbReference type="EMBL" id="OCT67549.1"/>
    </source>
</evidence>
<accession>A0A974H794</accession>
<organism evidence="2 3">
    <name type="scientific">Xenopus laevis</name>
    <name type="common">African clawed frog</name>
    <dbReference type="NCBI Taxonomy" id="8355"/>
    <lineage>
        <taxon>Eukaryota</taxon>
        <taxon>Metazoa</taxon>
        <taxon>Chordata</taxon>
        <taxon>Craniata</taxon>
        <taxon>Vertebrata</taxon>
        <taxon>Euteleostomi</taxon>
        <taxon>Amphibia</taxon>
        <taxon>Batrachia</taxon>
        <taxon>Anura</taxon>
        <taxon>Pipoidea</taxon>
        <taxon>Pipidae</taxon>
        <taxon>Xenopodinae</taxon>
        <taxon>Xenopus</taxon>
        <taxon>Xenopus</taxon>
    </lineage>
</organism>
<feature type="transmembrane region" description="Helical" evidence="1">
    <location>
        <begin position="50"/>
        <end position="70"/>
    </location>
</feature>
<reference evidence="3" key="1">
    <citation type="journal article" date="2016" name="Nature">
        <title>Genome evolution in the allotetraploid frog Xenopus laevis.</title>
        <authorList>
            <person name="Session A.M."/>
            <person name="Uno Y."/>
            <person name="Kwon T."/>
            <person name="Chapman J.A."/>
            <person name="Toyoda A."/>
            <person name="Takahashi S."/>
            <person name="Fukui A."/>
            <person name="Hikosaka A."/>
            <person name="Suzuki A."/>
            <person name="Kondo M."/>
            <person name="van Heeringen S.J."/>
            <person name="Quigley I."/>
            <person name="Heinz S."/>
            <person name="Ogino H."/>
            <person name="Ochi H."/>
            <person name="Hellsten U."/>
            <person name="Lyons J.B."/>
            <person name="Simakov O."/>
            <person name="Putnam N."/>
            <person name="Stites J."/>
            <person name="Kuroki Y."/>
            <person name="Tanaka T."/>
            <person name="Michiue T."/>
            <person name="Watanabe M."/>
            <person name="Bogdanovic O."/>
            <person name="Lister R."/>
            <person name="Georgiou G."/>
            <person name="Paranjpe S.S."/>
            <person name="van Kruijsbergen I."/>
            <person name="Shu S."/>
            <person name="Carlson J."/>
            <person name="Kinoshita T."/>
            <person name="Ohta Y."/>
            <person name="Mawaribuchi S."/>
            <person name="Jenkins J."/>
            <person name="Grimwood J."/>
            <person name="Schmutz J."/>
            <person name="Mitros T."/>
            <person name="Mozaffari S.V."/>
            <person name="Suzuki Y."/>
            <person name="Haramoto Y."/>
            <person name="Yamamoto T.S."/>
            <person name="Takagi C."/>
            <person name="Heald R."/>
            <person name="Miller K."/>
            <person name="Haudenschild C."/>
            <person name="Kitzman J."/>
            <person name="Nakayama T."/>
            <person name="Izutsu Y."/>
            <person name="Robert J."/>
            <person name="Fortriede J."/>
            <person name="Burns K."/>
            <person name="Lotay V."/>
            <person name="Karimi K."/>
            <person name="Yasuoka Y."/>
            <person name="Dichmann D.S."/>
            <person name="Flajnik M.F."/>
            <person name="Houston D.W."/>
            <person name="Shendure J."/>
            <person name="DuPasquier L."/>
            <person name="Vize P.D."/>
            <person name="Zorn A.M."/>
            <person name="Ito M."/>
            <person name="Marcotte E.M."/>
            <person name="Wallingford J.B."/>
            <person name="Ito Y."/>
            <person name="Asashima M."/>
            <person name="Ueno N."/>
            <person name="Matsuda Y."/>
            <person name="Veenstra G.J."/>
            <person name="Fujiyama A."/>
            <person name="Harland R.M."/>
            <person name="Taira M."/>
            <person name="Rokhsar D.S."/>
        </authorList>
    </citation>
    <scope>NUCLEOTIDE SEQUENCE [LARGE SCALE GENOMIC DNA]</scope>
    <source>
        <strain evidence="3">J</strain>
    </source>
</reference>
<evidence type="ECO:0000256" key="1">
    <source>
        <dbReference type="SAM" id="Phobius"/>
    </source>
</evidence>